<evidence type="ECO:0000256" key="12">
    <source>
        <dbReference type="ARBA" id="ARBA00023102"/>
    </source>
</evidence>
<comment type="similarity">
    <text evidence="5">In the C-terminal section; belongs to the PRA-PH family.</text>
</comment>
<evidence type="ECO:0000256" key="4">
    <source>
        <dbReference type="ARBA" id="ARBA00005204"/>
    </source>
</evidence>
<dbReference type="GO" id="GO:0004635">
    <property type="term" value="F:phosphoribosyl-AMP cyclohydrolase activity"/>
    <property type="evidence" value="ECO:0007669"/>
    <property type="project" value="UniProtKB-EC"/>
</dbReference>
<comment type="caution">
    <text evidence="14">The sequence shown here is derived from an EMBL/GenBank/DDBJ whole genome shotgun (WGS) entry which is preliminary data.</text>
</comment>
<keyword evidence="10" id="KW-0028">Amino-acid biosynthesis</keyword>
<dbReference type="Proteomes" id="UP000177141">
    <property type="component" value="Unassembled WGS sequence"/>
</dbReference>
<dbReference type="GO" id="GO:0000105">
    <property type="term" value="P:L-histidine biosynthetic process"/>
    <property type="evidence" value="ECO:0007669"/>
    <property type="project" value="UniProtKB-UniPathway"/>
</dbReference>
<dbReference type="EC" id="3.5.4.19" evidence="8"/>
<dbReference type="Gene3D" id="3.10.20.810">
    <property type="entry name" value="Phosphoribosyl-AMP cyclohydrolase"/>
    <property type="match status" value="1"/>
</dbReference>
<dbReference type="EC" id="3.6.1.31" evidence="7"/>
<dbReference type="AlphaFoldDB" id="A0A1F7IWD4"/>
<dbReference type="Pfam" id="PF01502">
    <property type="entry name" value="PRA-CH"/>
    <property type="match status" value="1"/>
</dbReference>
<dbReference type="UniPathway" id="UPA00031">
    <property type="reaction ID" value="UER00008"/>
</dbReference>
<dbReference type="PANTHER" id="PTHR42945">
    <property type="entry name" value="HISTIDINE BIOSYNTHESIS BIFUNCTIONAL PROTEIN"/>
    <property type="match status" value="1"/>
</dbReference>
<keyword evidence="12" id="KW-0368">Histidine biosynthesis</keyword>
<dbReference type="GO" id="GO:0004636">
    <property type="term" value="F:phosphoribosyl-ATP diphosphatase activity"/>
    <property type="evidence" value="ECO:0007669"/>
    <property type="project" value="UniProtKB-EC"/>
</dbReference>
<dbReference type="EMBL" id="MGAL01000028">
    <property type="protein sequence ID" value="OGK47651.1"/>
    <property type="molecule type" value="Genomic_DNA"/>
</dbReference>
<evidence type="ECO:0000313" key="15">
    <source>
        <dbReference type="Proteomes" id="UP000177141"/>
    </source>
</evidence>
<comment type="catalytic activity">
    <reaction evidence="2">
        <text>1-(5-phospho-beta-D-ribosyl)-ATP + H2O = 1-(5-phospho-beta-D-ribosyl)-5'-AMP + diphosphate + H(+)</text>
        <dbReference type="Rhea" id="RHEA:22828"/>
        <dbReference type="ChEBI" id="CHEBI:15377"/>
        <dbReference type="ChEBI" id="CHEBI:15378"/>
        <dbReference type="ChEBI" id="CHEBI:33019"/>
        <dbReference type="ChEBI" id="CHEBI:59457"/>
        <dbReference type="ChEBI" id="CHEBI:73183"/>
        <dbReference type="EC" id="3.6.1.31"/>
    </reaction>
</comment>
<reference evidence="14 15" key="1">
    <citation type="journal article" date="2016" name="Nat. Commun.">
        <title>Thousands of microbial genomes shed light on interconnected biogeochemical processes in an aquifer system.</title>
        <authorList>
            <person name="Anantharaman K."/>
            <person name="Brown C.T."/>
            <person name="Hug L.A."/>
            <person name="Sharon I."/>
            <person name="Castelle C.J."/>
            <person name="Probst A.J."/>
            <person name="Thomas B.C."/>
            <person name="Singh A."/>
            <person name="Wilkins M.J."/>
            <person name="Karaoz U."/>
            <person name="Brodie E.L."/>
            <person name="Williams K.H."/>
            <person name="Hubbard S.S."/>
            <person name="Banfield J.F."/>
        </authorList>
    </citation>
    <scope>NUCLEOTIDE SEQUENCE [LARGE SCALE GENOMIC DNA]</scope>
</reference>
<dbReference type="STRING" id="1802061.A3A93_02315"/>
<evidence type="ECO:0000256" key="10">
    <source>
        <dbReference type="ARBA" id="ARBA00022605"/>
    </source>
</evidence>
<evidence type="ECO:0000256" key="8">
    <source>
        <dbReference type="ARBA" id="ARBA00012721"/>
    </source>
</evidence>
<evidence type="ECO:0000256" key="11">
    <source>
        <dbReference type="ARBA" id="ARBA00022801"/>
    </source>
</evidence>
<evidence type="ECO:0000313" key="14">
    <source>
        <dbReference type="EMBL" id="OGK47651.1"/>
    </source>
</evidence>
<gene>
    <name evidence="14" type="ORF">A3A93_02315</name>
</gene>
<comment type="similarity">
    <text evidence="6">In the N-terminal section; belongs to the PRA-CH family.</text>
</comment>
<comment type="catalytic activity">
    <reaction evidence="1">
        <text>1-(5-phospho-beta-D-ribosyl)-5'-AMP + H2O = 1-(5-phospho-beta-D-ribosyl)-5-[(5-phospho-beta-D-ribosylamino)methylideneamino]imidazole-4-carboxamide</text>
        <dbReference type="Rhea" id="RHEA:20049"/>
        <dbReference type="ChEBI" id="CHEBI:15377"/>
        <dbReference type="ChEBI" id="CHEBI:58435"/>
        <dbReference type="ChEBI" id="CHEBI:59457"/>
        <dbReference type="EC" id="3.5.4.19"/>
    </reaction>
</comment>
<evidence type="ECO:0000256" key="9">
    <source>
        <dbReference type="ARBA" id="ARBA00017720"/>
    </source>
</evidence>
<sequence length="96" mass="11048">MKLIPTIIQDEVTKNVYMLGYMNAEALSLTKKTGDVHFWSRKRKKFWKKGETSGNILKVMEIFADCDGDALLIKVRLIGKNVCHTGNKSCFYQNFK</sequence>
<comment type="pathway">
    <text evidence="3">Amino-acid biosynthesis; L-histidine biosynthesis; L-histidine from 5-phospho-alpha-D-ribose 1-diphosphate: step 3/9.</text>
</comment>
<evidence type="ECO:0000256" key="2">
    <source>
        <dbReference type="ARBA" id="ARBA00001460"/>
    </source>
</evidence>
<protein>
    <recommendedName>
        <fullName evidence="9">Histidine biosynthesis bifunctional protein HisIE</fullName>
        <ecNumber evidence="8">3.5.4.19</ecNumber>
        <ecNumber evidence="7">3.6.1.31</ecNumber>
    </recommendedName>
</protein>
<organism evidence="14 15">
    <name type="scientific">Candidatus Roizmanbacteria bacterium RIFCSPLOWO2_01_FULL_38_12</name>
    <dbReference type="NCBI Taxonomy" id="1802061"/>
    <lineage>
        <taxon>Bacteria</taxon>
        <taxon>Candidatus Roizmaniibacteriota</taxon>
    </lineage>
</organism>
<evidence type="ECO:0000256" key="6">
    <source>
        <dbReference type="ARBA" id="ARBA00008299"/>
    </source>
</evidence>
<dbReference type="PANTHER" id="PTHR42945:SF1">
    <property type="entry name" value="HISTIDINE BIOSYNTHESIS BIFUNCTIONAL PROTEIN HIS7"/>
    <property type="match status" value="1"/>
</dbReference>
<keyword evidence="11 14" id="KW-0378">Hydrolase</keyword>
<name>A0A1F7IWD4_9BACT</name>
<dbReference type="InterPro" id="IPR002496">
    <property type="entry name" value="PRib_AMP_CycHydrolase_dom"/>
</dbReference>
<dbReference type="InterPro" id="IPR038019">
    <property type="entry name" value="PRib_AMP_CycHydrolase_sf"/>
</dbReference>
<dbReference type="NCBIfam" id="NF000768">
    <property type="entry name" value="PRK00051.1"/>
    <property type="match status" value="1"/>
</dbReference>
<evidence type="ECO:0000256" key="3">
    <source>
        <dbReference type="ARBA" id="ARBA00005169"/>
    </source>
</evidence>
<evidence type="ECO:0000259" key="13">
    <source>
        <dbReference type="Pfam" id="PF01502"/>
    </source>
</evidence>
<comment type="pathway">
    <text evidence="4">Amino-acid biosynthesis; L-histidine biosynthesis; L-histidine from 5-phospho-alpha-D-ribose 1-diphosphate: step 2/9.</text>
</comment>
<dbReference type="SUPFAM" id="SSF141734">
    <property type="entry name" value="HisI-like"/>
    <property type="match status" value="1"/>
</dbReference>
<dbReference type="FunFam" id="3.10.20.810:FF:000001">
    <property type="entry name" value="Histidine biosynthesis bifunctional protein HisIE"/>
    <property type="match status" value="1"/>
</dbReference>
<evidence type="ECO:0000256" key="5">
    <source>
        <dbReference type="ARBA" id="ARBA00007731"/>
    </source>
</evidence>
<evidence type="ECO:0000256" key="7">
    <source>
        <dbReference type="ARBA" id="ARBA00012414"/>
    </source>
</evidence>
<accession>A0A1F7IWD4</accession>
<evidence type="ECO:0000256" key="1">
    <source>
        <dbReference type="ARBA" id="ARBA00000024"/>
    </source>
</evidence>
<feature type="domain" description="Phosphoribosyl-AMP cyclohydrolase" evidence="13">
    <location>
        <begin position="18"/>
        <end position="92"/>
    </location>
</feature>
<proteinExistence type="inferred from homology"/>